<dbReference type="RefSeq" id="WP_145174146.1">
    <property type="nucleotide sequence ID" value="NZ_CP036525.1"/>
</dbReference>
<dbReference type="Proteomes" id="UP000318538">
    <property type="component" value="Chromosome"/>
</dbReference>
<gene>
    <name evidence="1" type="ORF">K227x_53140</name>
</gene>
<dbReference type="KEGG" id="rlc:K227x_53140"/>
<evidence type="ECO:0000313" key="2">
    <source>
        <dbReference type="Proteomes" id="UP000318538"/>
    </source>
</evidence>
<dbReference type="EMBL" id="CP036525">
    <property type="protein sequence ID" value="QDT06891.1"/>
    <property type="molecule type" value="Genomic_DNA"/>
</dbReference>
<name>A0A517NID0_9BACT</name>
<organism evidence="1 2">
    <name type="scientific">Rubripirellula lacrimiformis</name>
    <dbReference type="NCBI Taxonomy" id="1930273"/>
    <lineage>
        <taxon>Bacteria</taxon>
        <taxon>Pseudomonadati</taxon>
        <taxon>Planctomycetota</taxon>
        <taxon>Planctomycetia</taxon>
        <taxon>Pirellulales</taxon>
        <taxon>Pirellulaceae</taxon>
        <taxon>Rubripirellula</taxon>
    </lineage>
</organism>
<protein>
    <submittedName>
        <fullName evidence="1">Uncharacterized protein</fullName>
    </submittedName>
</protein>
<sequence length="130" mass="14989">MRTPKTIAVDADEILRRRDSMAEFLAEEMAVDRMIRGKQQRAQLRERLSVSMTPRETDAAMRVRTRCMDLLLFAVAYNSRVWVEGGRVAIAGTNSAKYLRALEPLNQRFKGQSRSLAAYYFDKVFPEVKQ</sequence>
<dbReference type="AlphaFoldDB" id="A0A517NID0"/>
<proteinExistence type="predicted"/>
<reference evidence="1 2" key="1">
    <citation type="submission" date="2019-02" db="EMBL/GenBank/DDBJ databases">
        <title>Deep-cultivation of Planctomycetes and their phenomic and genomic characterization uncovers novel biology.</title>
        <authorList>
            <person name="Wiegand S."/>
            <person name="Jogler M."/>
            <person name="Boedeker C."/>
            <person name="Pinto D."/>
            <person name="Vollmers J."/>
            <person name="Rivas-Marin E."/>
            <person name="Kohn T."/>
            <person name="Peeters S.H."/>
            <person name="Heuer A."/>
            <person name="Rast P."/>
            <person name="Oberbeckmann S."/>
            <person name="Bunk B."/>
            <person name="Jeske O."/>
            <person name="Meyerdierks A."/>
            <person name="Storesund J.E."/>
            <person name="Kallscheuer N."/>
            <person name="Luecker S."/>
            <person name="Lage O.M."/>
            <person name="Pohl T."/>
            <person name="Merkel B.J."/>
            <person name="Hornburger P."/>
            <person name="Mueller R.-W."/>
            <person name="Bruemmer F."/>
            <person name="Labrenz M."/>
            <person name="Spormann A.M."/>
            <person name="Op den Camp H."/>
            <person name="Overmann J."/>
            <person name="Amann R."/>
            <person name="Jetten M.S.M."/>
            <person name="Mascher T."/>
            <person name="Medema M.H."/>
            <person name="Devos D.P."/>
            <person name="Kaster A.-K."/>
            <person name="Ovreas L."/>
            <person name="Rohde M."/>
            <person name="Galperin M.Y."/>
            <person name="Jogler C."/>
        </authorList>
    </citation>
    <scope>NUCLEOTIDE SEQUENCE [LARGE SCALE GENOMIC DNA]</scope>
    <source>
        <strain evidence="1 2">K22_7</strain>
    </source>
</reference>
<keyword evidence="2" id="KW-1185">Reference proteome</keyword>
<evidence type="ECO:0000313" key="1">
    <source>
        <dbReference type="EMBL" id="QDT06891.1"/>
    </source>
</evidence>
<accession>A0A517NID0</accession>